<dbReference type="AlphaFoldDB" id="A0A6F8T971"/>
<geneLocation type="plasmid" evidence="3 4">
    <name>pTUM19329-1</name>
</geneLocation>
<dbReference type="EMBL" id="AP022840">
    <property type="protein sequence ID" value="BCA97225.1"/>
    <property type="molecule type" value="Genomic_DNA"/>
</dbReference>
<dbReference type="RefSeq" id="WP_173238612.1">
    <property type="nucleotide sequence ID" value="NZ_AP022840.1"/>
</dbReference>
<dbReference type="NCBIfam" id="TIGR02385">
    <property type="entry name" value="RelE_StbE"/>
    <property type="match status" value="1"/>
</dbReference>
<sequence>MTWKIEFDADVEKDLKKLGHTAQKKILNYLKEKIASTDNPRLLGKSLSGNLSGLWRYRIGDYRIIAKIEDYHFIILVVHVGHRKNVYD</sequence>
<dbReference type="PANTHER" id="PTHR35601:SF1">
    <property type="entry name" value="TOXIN RELE"/>
    <property type="match status" value="1"/>
</dbReference>
<reference evidence="3" key="1">
    <citation type="journal article" date="2020" name="Microbiol. Resour. Announc.">
        <title>Complete Genome Sequence of Novel Psychrotolerant Legionella Strain TUM19329, Isolated from Antarctic Lake Sediment.</title>
        <authorList>
            <person name="Shimada S."/>
            <person name="Nakai R."/>
            <person name="Aoki K."/>
            <person name="Shimoeda N."/>
            <person name="Ohno G."/>
            <person name="Miyazaki Y."/>
            <person name="Kudoh S."/>
            <person name="Imura S."/>
            <person name="Watanabe K."/>
            <person name="Ishii Y."/>
            <person name="Tateda K."/>
        </authorList>
    </citation>
    <scope>NUCLEOTIDE SEQUENCE [LARGE SCALE GENOMIC DNA]</scope>
    <source>
        <strain evidence="3">TUM19329</strain>
        <plasmid evidence="3">pTUM19329-1</plasmid>
    </source>
</reference>
<dbReference type="SUPFAM" id="SSF143011">
    <property type="entry name" value="RelE-like"/>
    <property type="match status" value="1"/>
</dbReference>
<evidence type="ECO:0000313" key="4">
    <source>
        <dbReference type="Proteomes" id="UP000502894"/>
    </source>
</evidence>
<name>A0A6F8T971_9GAMM</name>
<dbReference type="KEGG" id="lant:TUM19329_35860"/>
<proteinExistence type="inferred from homology"/>
<accession>A0A6F8T971</accession>
<evidence type="ECO:0000256" key="1">
    <source>
        <dbReference type="ARBA" id="ARBA00006226"/>
    </source>
</evidence>
<keyword evidence="4" id="KW-1185">Reference proteome</keyword>
<dbReference type="InterPro" id="IPR007712">
    <property type="entry name" value="RelE/ParE_toxin"/>
</dbReference>
<dbReference type="Proteomes" id="UP000502894">
    <property type="component" value="Plasmid pTUM19329-1"/>
</dbReference>
<dbReference type="PANTHER" id="PTHR35601">
    <property type="entry name" value="TOXIN RELE"/>
    <property type="match status" value="1"/>
</dbReference>
<comment type="similarity">
    <text evidence="1">Belongs to the RelE toxin family.</text>
</comment>
<protein>
    <submittedName>
        <fullName evidence="3">RelE/StbE family addiction module toxin</fullName>
    </submittedName>
</protein>
<dbReference type="InterPro" id="IPR035093">
    <property type="entry name" value="RelE/ParE_toxin_dom_sf"/>
</dbReference>
<dbReference type="Gene3D" id="3.30.2310.20">
    <property type="entry name" value="RelE-like"/>
    <property type="match status" value="1"/>
</dbReference>
<keyword evidence="2" id="KW-1277">Toxin-antitoxin system</keyword>
<keyword evidence="3" id="KW-0614">Plasmid</keyword>
<gene>
    <name evidence="3" type="ORF">TUM19329_35860</name>
</gene>
<evidence type="ECO:0000256" key="2">
    <source>
        <dbReference type="ARBA" id="ARBA00022649"/>
    </source>
</evidence>
<organism evidence="3 4">
    <name type="scientific">Legionella antarctica</name>
    <dbReference type="NCBI Taxonomy" id="2708020"/>
    <lineage>
        <taxon>Bacteria</taxon>
        <taxon>Pseudomonadati</taxon>
        <taxon>Pseudomonadota</taxon>
        <taxon>Gammaproteobacteria</taxon>
        <taxon>Legionellales</taxon>
        <taxon>Legionellaceae</taxon>
        <taxon>Legionella</taxon>
    </lineage>
</organism>
<dbReference type="Pfam" id="PF05016">
    <property type="entry name" value="ParE_toxin"/>
    <property type="match status" value="1"/>
</dbReference>
<evidence type="ECO:0000313" key="3">
    <source>
        <dbReference type="EMBL" id="BCA97225.1"/>
    </source>
</evidence>